<comment type="caution">
    <text evidence="1">The sequence shown here is derived from an EMBL/GenBank/DDBJ whole genome shotgun (WGS) entry which is preliminary data.</text>
</comment>
<reference evidence="1" key="1">
    <citation type="journal article" date="2022" name="bioRxiv">
        <title>Thiovibrio frasassiensisgen. nov., sp. nov., an autotrophic, elemental sulfur disproportionating bacterium isolated from sulfidic karst sediment, and proposal of Thiovibrionaceae fam. nov.</title>
        <authorList>
            <person name="Aronson H."/>
            <person name="Thomas C."/>
            <person name="Bhattacharyya M."/>
            <person name="Eckstein S."/>
            <person name="Jensen S."/>
            <person name="Barco R."/>
            <person name="Macalady J."/>
            <person name="Amend J."/>
        </authorList>
    </citation>
    <scope>NUCLEOTIDE SEQUENCE</scope>
    <source>
        <strain evidence="1">RS19-109</strain>
    </source>
</reference>
<dbReference type="RefSeq" id="WP_307633208.1">
    <property type="nucleotide sequence ID" value="NZ_JAPHEH010000001.1"/>
</dbReference>
<proteinExistence type="predicted"/>
<dbReference type="AlphaFoldDB" id="A0A9X4MH09"/>
<gene>
    <name evidence="1" type="ORF">OLX77_08730</name>
</gene>
<dbReference type="EMBL" id="JAPHEH010000001">
    <property type="protein sequence ID" value="MDG4476238.1"/>
    <property type="molecule type" value="Genomic_DNA"/>
</dbReference>
<evidence type="ECO:0000313" key="2">
    <source>
        <dbReference type="Proteomes" id="UP001154240"/>
    </source>
</evidence>
<organism evidence="1 2">
    <name type="scientific">Thiovibrio frasassiensis</name>
    <dbReference type="NCBI Taxonomy" id="2984131"/>
    <lineage>
        <taxon>Bacteria</taxon>
        <taxon>Pseudomonadati</taxon>
        <taxon>Thermodesulfobacteriota</taxon>
        <taxon>Desulfobulbia</taxon>
        <taxon>Desulfobulbales</taxon>
        <taxon>Thiovibrionaceae</taxon>
        <taxon>Thiovibrio</taxon>
    </lineage>
</organism>
<accession>A0A9X4MH09</accession>
<dbReference type="Proteomes" id="UP001154240">
    <property type="component" value="Unassembled WGS sequence"/>
</dbReference>
<evidence type="ECO:0000313" key="1">
    <source>
        <dbReference type="EMBL" id="MDG4476238.1"/>
    </source>
</evidence>
<protein>
    <submittedName>
        <fullName evidence="1">Uncharacterized protein</fullName>
    </submittedName>
</protein>
<sequence length="107" mass="11698">MQRILIGQAGPGMVLGKEILNPEGMVLCGAGTPLTPALIERLINMDVVDITVEGHPVILGDEKTLQEELHEIDLRFQRVEDIAPLMYLKKRIQAKLAASRKLGAGTE</sequence>
<reference evidence="1" key="2">
    <citation type="submission" date="2022-10" db="EMBL/GenBank/DDBJ databases">
        <authorList>
            <person name="Aronson H.S."/>
        </authorList>
    </citation>
    <scope>NUCLEOTIDE SEQUENCE</scope>
    <source>
        <strain evidence="1">RS19-109</strain>
    </source>
</reference>
<name>A0A9X4MH09_9BACT</name>
<keyword evidence="2" id="KW-1185">Reference proteome</keyword>